<proteinExistence type="predicted"/>
<evidence type="ECO:0000313" key="1">
    <source>
        <dbReference type="EMBL" id="REH55240.1"/>
    </source>
</evidence>
<organism evidence="1 2">
    <name type="scientific">Kutzneria buriramensis</name>
    <dbReference type="NCBI Taxonomy" id="1045776"/>
    <lineage>
        <taxon>Bacteria</taxon>
        <taxon>Bacillati</taxon>
        <taxon>Actinomycetota</taxon>
        <taxon>Actinomycetes</taxon>
        <taxon>Pseudonocardiales</taxon>
        <taxon>Pseudonocardiaceae</taxon>
        <taxon>Kutzneria</taxon>
    </lineage>
</organism>
<accession>A0A3E0I9A0</accession>
<dbReference type="EMBL" id="QUNO01000001">
    <property type="protein sequence ID" value="REH55240.1"/>
    <property type="molecule type" value="Genomic_DNA"/>
</dbReference>
<dbReference type="AlphaFoldDB" id="A0A3E0I9A0"/>
<keyword evidence="2" id="KW-1185">Reference proteome</keyword>
<protein>
    <submittedName>
        <fullName evidence="1">Uncharacterized protein</fullName>
    </submittedName>
</protein>
<dbReference type="Proteomes" id="UP000256269">
    <property type="component" value="Unassembled WGS sequence"/>
</dbReference>
<sequence length="135" mass="15018">MVNAAFALITEARAVHAGHGDPDRLVNLFHDSTLLIQEDHIAAQLTKSGRSWIHSWSTLDHLVEQCGPTKFYTARGADLVNHVMPTLLEMFPERIFNGLYIDAGTAHWIALPIRRLTAIAGQDVTPIRPHHPGKE</sequence>
<name>A0A3E0I9A0_9PSEU</name>
<evidence type="ECO:0000313" key="2">
    <source>
        <dbReference type="Proteomes" id="UP000256269"/>
    </source>
</evidence>
<gene>
    <name evidence="1" type="ORF">BCF44_101257</name>
</gene>
<dbReference type="RefSeq" id="WP_147328359.1">
    <property type="nucleotide sequence ID" value="NZ_CP144375.1"/>
</dbReference>
<comment type="caution">
    <text evidence="1">The sequence shown here is derived from an EMBL/GenBank/DDBJ whole genome shotgun (WGS) entry which is preliminary data.</text>
</comment>
<reference evidence="1 2" key="1">
    <citation type="submission" date="2018-08" db="EMBL/GenBank/DDBJ databases">
        <title>Genomic Encyclopedia of Archaeal and Bacterial Type Strains, Phase II (KMG-II): from individual species to whole genera.</title>
        <authorList>
            <person name="Goeker M."/>
        </authorList>
    </citation>
    <scope>NUCLEOTIDE SEQUENCE [LARGE SCALE GENOMIC DNA]</scope>
    <source>
        <strain evidence="1 2">DSM 45791</strain>
    </source>
</reference>